<dbReference type="Gene3D" id="3.40.50.1110">
    <property type="entry name" value="SGNH hydrolase"/>
    <property type="match status" value="1"/>
</dbReference>
<evidence type="ECO:0000256" key="7">
    <source>
        <dbReference type="ARBA" id="ARBA00023136"/>
    </source>
</evidence>
<feature type="transmembrane region" description="Helical" evidence="10">
    <location>
        <begin position="263"/>
        <end position="284"/>
    </location>
</feature>
<feature type="compositionally biased region" description="Low complexity" evidence="9">
    <location>
        <begin position="441"/>
        <end position="458"/>
    </location>
</feature>
<dbReference type="EMBL" id="CP027059">
    <property type="protein sequence ID" value="UQZ81481.1"/>
    <property type="molecule type" value="Genomic_DNA"/>
</dbReference>
<dbReference type="InterPro" id="IPR050879">
    <property type="entry name" value="Acyltransferase_3"/>
</dbReference>
<feature type="transmembrane region" description="Helical" evidence="10">
    <location>
        <begin position="237"/>
        <end position="257"/>
    </location>
</feature>
<dbReference type="PANTHER" id="PTHR23028">
    <property type="entry name" value="ACETYLTRANSFERASE"/>
    <property type="match status" value="1"/>
</dbReference>
<proteinExistence type="inferred from homology"/>
<feature type="transmembrane region" description="Helical" evidence="10">
    <location>
        <begin position="80"/>
        <end position="98"/>
    </location>
</feature>
<sequence>MPKPVNGTGRYMAGLDGLRALAVLVVIVYHLNVKWAPGGLLGVGVFFVLSGYLITDLLASQWRMTGRIDMKDFWLRRARRLLPALLVMLASVCAWLAWTAPARLASLQDEIAAGVLYVSNWWLIFHKVSYFESFGPASPFGHLWSLAVEEQFYLFWPLLLAALFRIMPYRGKLVGLTVLGAAASAVAMLLIYEPGTDPSRVYYGTDTRAFGLLIGAALAMVWPSKNFKPGLQGATRTMLDLVGAAALAAIGVMVWKTNEYDSFLYPGGLVLLSLAAAVLVAVLAHPASYLGKLLGSGPFRWLGVRSYGIYLWHYPVIILTQASVQGTDVSIVRAALQLAASIALAALSWRLIEEPIRRGALSRLWKRPGGRQGGRRTPGLRWTPLACALLLLAFLCAGLADRVSDATASSAMAGGGAAKLVPLSPPPAGSADGEGSGAQSAAHAVGAPEGATAAASQAKPPGDSQAGGALQPPPNGQAGSPRSGETAEGGAASGAGGSDAGADPGRSTETTAAVYTNGDSAAGEKNGSDRGGHPPQQNAPDDSAGRGREAAGAEGKKPVPQPGKGITAIGDSVMLDIEPYLEKLLPGIVIDGKIGRQMHEAPDVVEQLKADGKLGDRVVIELGTNGVFSKKQLQSLLDSLGDDTQQIILVNTRVPRKWESEVNDILAETAKDNPKVTLIDWYAASEGKESYFEPDGVHLGAEGSEYYASLVAKALAPRA</sequence>
<gene>
    <name evidence="12" type="primary">oatA</name>
    <name evidence="12" type="ORF">SK3146_00637</name>
</gene>
<evidence type="ECO:0000313" key="13">
    <source>
        <dbReference type="Proteomes" id="UP001057134"/>
    </source>
</evidence>
<dbReference type="GO" id="GO:0016746">
    <property type="term" value="F:acyltransferase activity"/>
    <property type="evidence" value="ECO:0007669"/>
    <property type="project" value="UniProtKB-KW"/>
</dbReference>
<evidence type="ECO:0000256" key="3">
    <source>
        <dbReference type="ARBA" id="ARBA00022475"/>
    </source>
</evidence>
<accession>A0ABY4RG64</accession>
<dbReference type="Proteomes" id="UP001057134">
    <property type="component" value="Chromosome"/>
</dbReference>
<organism evidence="12 13">
    <name type="scientific">Paenibacillus konkukensis</name>
    <dbReference type="NCBI Taxonomy" id="2020716"/>
    <lineage>
        <taxon>Bacteria</taxon>
        <taxon>Bacillati</taxon>
        <taxon>Bacillota</taxon>
        <taxon>Bacilli</taxon>
        <taxon>Bacillales</taxon>
        <taxon>Paenibacillaceae</taxon>
        <taxon>Paenibacillus</taxon>
    </lineage>
</organism>
<dbReference type="InterPro" id="IPR002656">
    <property type="entry name" value="Acyl_transf_3_dom"/>
</dbReference>
<evidence type="ECO:0000256" key="5">
    <source>
        <dbReference type="ARBA" id="ARBA00022692"/>
    </source>
</evidence>
<dbReference type="SUPFAM" id="SSF52266">
    <property type="entry name" value="SGNH hydrolase"/>
    <property type="match status" value="1"/>
</dbReference>
<keyword evidence="8 12" id="KW-0012">Acyltransferase</keyword>
<comment type="similarity">
    <text evidence="2">Belongs to the acyltransferase 3 family.</text>
</comment>
<dbReference type="EC" id="2.3.1.-" evidence="12"/>
<evidence type="ECO:0000256" key="9">
    <source>
        <dbReference type="SAM" id="MobiDB-lite"/>
    </source>
</evidence>
<evidence type="ECO:0000256" key="10">
    <source>
        <dbReference type="SAM" id="Phobius"/>
    </source>
</evidence>
<dbReference type="PANTHER" id="PTHR23028:SF53">
    <property type="entry name" value="ACYL_TRANSF_3 DOMAIN-CONTAINING PROTEIN"/>
    <property type="match status" value="1"/>
</dbReference>
<name>A0ABY4RG64_9BACL</name>
<comment type="subcellular location">
    <subcellularLocation>
        <location evidence="1">Cell membrane</location>
        <topology evidence="1">Multi-pass membrane protein</topology>
    </subcellularLocation>
</comment>
<evidence type="ECO:0000256" key="8">
    <source>
        <dbReference type="ARBA" id="ARBA00023315"/>
    </source>
</evidence>
<feature type="domain" description="Acyltransferase 3" evidence="11">
    <location>
        <begin position="13"/>
        <end position="347"/>
    </location>
</feature>
<evidence type="ECO:0000256" key="4">
    <source>
        <dbReference type="ARBA" id="ARBA00022679"/>
    </source>
</evidence>
<feature type="transmembrane region" description="Helical" evidence="10">
    <location>
        <begin position="12"/>
        <end position="32"/>
    </location>
</feature>
<dbReference type="InterPro" id="IPR036514">
    <property type="entry name" value="SGNH_hydro_sf"/>
</dbReference>
<feature type="compositionally biased region" description="Polar residues" evidence="9">
    <location>
        <begin position="507"/>
        <end position="519"/>
    </location>
</feature>
<dbReference type="CDD" id="cd01840">
    <property type="entry name" value="SGNH_hydrolase_yrhL_like"/>
    <property type="match status" value="1"/>
</dbReference>
<keyword evidence="4 12" id="KW-0808">Transferase</keyword>
<keyword evidence="3" id="KW-1003">Cell membrane</keyword>
<evidence type="ECO:0000256" key="1">
    <source>
        <dbReference type="ARBA" id="ARBA00004651"/>
    </source>
</evidence>
<dbReference type="RefSeq" id="WP_249863716.1">
    <property type="nucleotide sequence ID" value="NZ_CP027059.1"/>
</dbReference>
<reference evidence="12" key="1">
    <citation type="submission" date="2018-02" db="EMBL/GenBank/DDBJ databases">
        <authorList>
            <person name="Kim S.-K."/>
            <person name="Jung H.-I."/>
            <person name="Lee S.-W."/>
        </authorList>
    </citation>
    <scope>NUCLEOTIDE SEQUENCE</scope>
    <source>
        <strain evidence="12">SK3146</strain>
    </source>
</reference>
<evidence type="ECO:0000259" key="11">
    <source>
        <dbReference type="Pfam" id="PF01757"/>
    </source>
</evidence>
<keyword evidence="6 10" id="KW-1133">Transmembrane helix</keyword>
<protein>
    <submittedName>
        <fullName evidence="12">O-acetyltransferase OatA</fullName>
        <ecNumber evidence="12">2.3.1.-</ecNumber>
    </submittedName>
</protein>
<feature type="transmembrane region" description="Helical" evidence="10">
    <location>
        <begin position="173"/>
        <end position="192"/>
    </location>
</feature>
<dbReference type="Pfam" id="PF01757">
    <property type="entry name" value="Acyl_transf_3"/>
    <property type="match status" value="1"/>
</dbReference>
<feature type="transmembrane region" description="Helical" evidence="10">
    <location>
        <begin position="38"/>
        <end position="59"/>
    </location>
</feature>
<keyword evidence="5 10" id="KW-0812">Transmembrane</keyword>
<evidence type="ECO:0000256" key="6">
    <source>
        <dbReference type="ARBA" id="ARBA00022989"/>
    </source>
</evidence>
<reference evidence="12" key="2">
    <citation type="journal article" date="2021" name="J Anim Sci Technol">
        <title>Complete genome sequence of Paenibacillus konkukensis sp. nov. SK3146 as a potential probiotic strain.</title>
        <authorList>
            <person name="Jung H.I."/>
            <person name="Park S."/>
            <person name="Niu K.M."/>
            <person name="Lee S.W."/>
            <person name="Kothari D."/>
            <person name="Yi K.J."/>
            <person name="Kim S.K."/>
        </authorList>
    </citation>
    <scope>NUCLEOTIDE SEQUENCE</scope>
    <source>
        <strain evidence="12">SK3146</strain>
    </source>
</reference>
<feature type="transmembrane region" description="Helical" evidence="10">
    <location>
        <begin position="143"/>
        <end position="166"/>
    </location>
</feature>
<evidence type="ECO:0000256" key="2">
    <source>
        <dbReference type="ARBA" id="ARBA00007400"/>
    </source>
</evidence>
<feature type="region of interest" description="Disordered" evidence="9">
    <location>
        <begin position="423"/>
        <end position="565"/>
    </location>
</feature>
<keyword evidence="13" id="KW-1185">Reference proteome</keyword>
<keyword evidence="7 10" id="KW-0472">Membrane</keyword>
<feature type="compositionally biased region" description="Basic and acidic residues" evidence="9">
    <location>
        <begin position="543"/>
        <end position="557"/>
    </location>
</feature>
<evidence type="ECO:0000313" key="12">
    <source>
        <dbReference type="EMBL" id="UQZ81481.1"/>
    </source>
</evidence>